<dbReference type="Proteomes" id="UP000078476">
    <property type="component" value="Unassembled WGS sequence"/>
</dbReference>
<dbReference type="AlphaFoldDB" id="A0A177NFT7"/>
<evidence type="ECO:0000313" key="4">
    <source>
        <dbReference type="EMBL" id="OAI16958.1"/>
    </source>
</evidence>
<dbReference type="GO" id="GO:0016747">
    <property type="term" value="F:acyltransferase activity, transferring groups other than amino-acyl groups"/>
    <property type="evidence" value="ECO:0007669"/>
    <property type="project" value="InterPro"/>
</dbReference>
<keyword evidence="2" id="KW-0012">Acyltransferase</keyword>
<dbReference type="Gene3D" id="3.40.630.30">
    <property type="match status" value="1"/>
</dbReference>
<keyword evidence="1 4" id="KW-0808">Transferase</keyword>
<dbReference type="PROSITE" id="PS51186">
    <property type="entry name" value="GNAT"/>
    <property type="match status" value="1"/>
</dbReference>
<dbReference type="InterPro" id="IPR016181">
    <property type="entry name" value="Acyl_CoA_acyltransferase"/>
</dbReference>
<dbReference type="OrthoDB" id="9805924at2"/>
<feature type="domain" description="N-acetyltransferase" evidence="3">
    <location>
        <begin position="1"/>
        <end position="149"/>
    </location>
</feature>
<dbReference type="CDD" id="cd04301">
    <property type="entry name" value="NAT_SF"/>
    <property type="match status" value="1"/>
</dbReference>
<gene>
    <name evidence="4" type="ORF">A1359_06770</name>
</gene>
<protein>
    <submittedName>
        <fullName evidence="4">GCN5 family acetyltransferase</fullName>
    </submittedName>
</protein>
<evidence type="ECO:0000259" key="3">
    <source>
        <dbReference type="PROSITE" id="PS51186"/>
    </source>
</evidence>
<dbReference type="SUPFAM" id="SSF55729">
    <property type="entry name" value="Acyl-CoA N-acyltransferases (Nat)"/>
    <property type="match status" value="1"/>
</dbReference>
<comment type="caution">
    <text evidence="4">The sequence shown here is derived from an EMBL/GenBank/DDBJ whole genome shotgun (WGS) entry which is preliminary data.</text>
</comment>
<sequence length="149" mass="16377">MDITPATIDDMPALCELLALLFKQEAEFQPDRTAQQCGLLEIINNQAMGSIFVARAEADVVGMISLLFTVSTALGGRVALLEDMVVSPAFRNAGIGSELLGYAKAFAQANDCRRITLLTDSGNRDAQRFYQNQGFDFSSMLPMRLMFDR</sequence>
<evidence type="ECO:0000256" key="1">
    <source>
        <dbReference type="ARBA" id="ARBA00022679"/>
    </source>
</evidence>
<evidence type="ECO:0000313" key="5">
    <source>
        <dbReference type="Proteomes" id="UP000078476"/>
    </source>
</evidence>
<dbReference type="InterPro" id="IPR050832">
    <property type="entry name" value="Bact_Acetyltransf"/>
</dbReference>
<accession>A0A177NFT7</accession>
<keyword evidence="5" id="KW-1185">Reference proteome</keyword>
<dbReference type="STRING" id="980561.A1359_06770"/>
<dbReference type="EMBL" id="LUUI01000092">
    <property type="protein sequence ID" value="OAI16958.1"/>
    <property type="molecule type" value="Genomic_DNA"/>
</dbReference>
<organism evidence="4 5">
    <name type="scientific">Methylomonas lenta</name>
    <dbReference type="NCBI Taxonomy" id="980561"/>
    <lineage>
        <taxon>Bacteria</taxon>
        <taxon>Pseudomonadati</taxon>
        <taxon>Pseudomonadota</taxon>
        <taxon>Gammaproteobacteria</taxon>
        <taxon>Methylococcales</taxon>
        <taxon>Methylococcaceae</taxon>
        <taxon>Methylomonas</taxon>
    </lineage>
</organism>
<dbReference type="InterPro" id="IPR000182">
    <property type="entry name" value="GNAT_dom"/>
</dbReference>
<name>A0A177NFT7_9GAMM</name>
<proteinExistence type="predicted"/>
<reference evidence="4 5" key="1">
    <citation type="submission" date="2016-03" db="EMBL/GenBank/DDBJ databases">
        <authorList>
            <person name="Ploux O."/>
        </authorList>
    </citation>
    <scope>NUCLEOTIDE SEQUENCE [LARGE SCALE GENOMIC DNA]</scope>
    <source>
        <strain evidence="4 5">R-45370</strain>
    </source>
</reference>
<dbReference type="PANTHER" id="PTHR43877">
    <property type="entry name" value="AMINOALKYLPHOSPHONATE N-ACETYLTRANSFERASE-RELATED-RELATED"/>
    <property type="match status" value="1"/>
</dbReference>
<dbReference type="Pfam" id="PF00583">
    <property type="entry name" value="Acetyltransf_1"/>
    <property type="match status" value="1"/>
</dbReference>
<evidence type="ECO:0000256" key="2">
    <source>
        <dbReference type="ARBA" id="ARBA00023315"/>
    </source>
</evidence>